<evidence type="ECO:0008006" key="3">
    <source>
        <dbReference type="Google" id="ProtNLM"/>
    </source>
</evidence>
<dbReference type="Gene3D" id="2.60.40.10">
    <property type="entry name" value="Immunoglobulins"/>
    <property type="match status" value="1"/>
</dbReference>
<keyword evidence="2" id="KW-1185">Reference proteome</keyword>
<dbReference type="Proteomes" id="UP001363035">
    <property type="component" value="Unassembled WGS sequence"/>
</dbReference>
<dbReference type="RefSeq" id="WP_336557439.1">
    <property type="nucleotide sequence ID" value="NZ_JAYLLN010000009.1"/>
</dbReference>
<reference evidence="1 2" key="1">
    <citation type="submission" date="2024-01" db="EMBL/GenBank/DDBJ databases">
        <title>Sphingobacterium tenebrionis sp. nov., a novel endophyte isolated from tenebrio molitor intestines.</title>
        <authorList>
            <person name="Zhang C."/>
        </authorList>
    </citation>
    <scope>NUCLEOTIDE SEQUENCE [LARGE SCALE GENOMIC DNA]</scope>
    <source>
        <strain evidence="1 2">PU5-4</strain>
    </source>
</reference>
<organism evidence="1 2">
    <name type="scientific">Sphingobacterium tenebrionis</name>
    <dbReference type="NCBI Taxonomy" id="3111775"/>
    <lineage>
        <taxon>Bacteria</taxon>
        <taxon>Pseudomonadati</taxon>
        <taxon>Bacteroidota</taxon>
        <taxon>Sphingobacteriia</taxon>
        <taxon>Sphingobacteriales</taxon>
        <taxon>Sphingobacteriaceae</taxon>
        <taxon>Sphingobacterium</taxon>
    </lineage>
</organism>
<gene>
    <name evidence="1" type="ORF">VJ786_05840</name>
</gene>
<proteinExistence type="predicted"/>
<dbReference type="InterPro" id="IPR013783">
    <property type="entry name" value="Ig-like_fold"/>
</dbReference>
<sequence length="949" mass="109531">MRDSSTVGILFLIFLYLFPYLCFGQDKDLNIHFEKDSLEIQDGMTFLNSLIIENLRSDTLYLEIAGEFLPMALLKIPDELQIAPHGTLHLPIKFLASKSLIHQQDQHFYFDVVVRKKSASPKKIVIGFKAHITHKKGLSVQLEKSEFYLLPGMEKTYLSILVSNPGLLPVDFKVKVKNLPKGFELLAHAEAHHLGGNEKKEIVIPLKHPSFEGKSIDFYSSLELELDPRERPLRYTLRFLSLGSKVNLIDQYASAGNFSVSNNEINYLGSNFINSLQLNSRSELYFPGHKKLDYSLQYNYYLNQSTYQLFNSYLQFTNKSWGIYAGSLNENLNYNLNGKGIKGTYRWKDQRIHGIFMDNDLVILGNEMGRRPVGYNIALEYLKGPLSKETSRFLAVFNSRPDLYSKGAMMNVEQQVFQSGFHKMQLESGVSLNRLTLDQDQIYELGYAGGIRYGFQGERFGWQSLHYYSHPNFTGNRRGVLQSEILFDHKPHKIRSYTLGWTFNRNRIKSNGMEYAAVLKDLLQISQMNASVGVQQKLSRDWSVGFSPYYMRQEMDRYDAAAEIEHNESQSWRLRNSWSYFGRGKGMNISLDQGFSEQHIGQSRIERFYSIRVNSQVNLRAFSLTMFYQYNPYFLSDGLSNMKFGKYHVLTVEPKYSKSFLHNTLQVSSSLMYYYHGDSRNSNYVWNGQFEYEVKPGLQLRGDFYFGINKVQRMMMYNPETGIDPEPIVYNKRDPTLLSTRQIRLGLRKDVKFNSQRNEANLLLQFFHDSNGNGKRDDGESAASGVLVGMKGLMAQTDKNGKVKFKVLKGETYSYNLQSHNGWMLSNDAIKQFSLSRNQSFDIPLVKMALVRGAIFQELKAYQQQVSDFSDYQVLIRGENGGFFQARTNAEGRFIVFLPEGNYRVEVIPKQGFMEVVENGKHFSIQEGKEVSLNFQVINSERRIRIQQF</sequence>
<dbReference type="EMBL" id="JAYLLN010000009">
    <property type="protein sequence ID" value="MEI5984420.1"/>
    <property type="molecule type" value="Genomic_DNA"/>
</dbReference>
<accession>A0ABU8I5F8</accession>
<protein>
    <recommendedName>
        <fullName evidence="3">Carboxypeptidase regulatory-like domain-containing protein</fullName>
    </recommendedName>
</protein>
<comment type="caution">
    <text evidence="1">The sequence shown here is derived from an EMBL/GenBank/DDBJ whole genome shotgun (WGS) entry which is preliminary data.</text>
</comment>
<evidence type="ECO:0000313" key="2">
    <source>
        <dbReference type="Proteomes" id="UP001363035"/>
    </source>
</evidence>
<evidence type="ECO:0000313" key="1">
    <source>
        <dbReference type="EMBL" id="MEI5984420.1"/>
    </source>
</evidence>
<name>A0ABU8I5F8_9SPHI</name>